<accession>A0A4R6RPC1</accession>
<keyword evidence="8" id="KW-1185">Reference proteome</keyword>
<comment type="subunit">
    <text evidence="5">The complex is composed of two ATP-binding proteins (ModC), two transmembrane proteins (ModB) and a solute-binding protein (ModA).</text>
</comment>
<feature type="binding site" evidence="6">
    <location>
        <position position="212"/>
    </location>
    <ligand>
        <name>molybdate</name>
        <dbReference type="ChEBI" id="CHEBI:36264"/>
    </ligand>
</feature>
<dbReference type="NCBIfam" id="TIGR01256">
    <property type="entry name" value="modA"/>
    <property type="match status" value="1"/>
</dbReference>
<dbReference type="GO" id="GO:0015689">
    <property type="term" value="P:molybdate ion transport"/>
    <property type="evidence" value="ECO:0007669"/>
    <property type="project" value="InterPro"/>
</dbReference>
<keyword evidence="4" id="KW-0732">Signal</keyword>
<evidence type="ECO:0000256" key="4">
    <source>
        <dbReference type="ARBA" id="ARBA00022729"/>
    </source>
</evidence>
<dbReference type="PANTHER" id="PTHR30632:SF14">
    <property type="entry name" value="TUNGSTATE_MOLYBDATE_CHROMATE-BINDING PROTEIN MODA"/>
    <property type="match status" value="1"/>
</dbReference>
<dbReference type="EMBL" id="SNXW01000001">
    <property type="protein sequence ID" value="TDP88611.1"/>
    <property type="molecule type" value="Genomic_DNA"/>
</dbReference>
<gene>
    <name evidence="7" type="ORF">EV672_101764</name>
</gene>
<dbReference type="CDD" id="cd13539">
    <property type="entry name" value="PBP2_AvModA"/>
    <property type="match status" value="1"/>
</dbReference>
<dbReference type="AlphaFoldDB" id="A0A4R6RPC1"/>
<dbReference type="GO" id="GO:0046872">
    <property type="term" value="F:metal ion binding"/>
    <property type="evidence" value="ECO:0007669"/>
    <property type="project" value="UniProtKB-KW"/>
</dbReference>
<feature type="binding site" evidence="6">
    <location>
        <position position="104"/>
    </location>
    <ligand>
        <name>molybdate</name>
        <dbReference type="ChEBI" id="CHEBI:36264"/>
    </ligand>
</feature>
<dbReference type="InterPro" id="IPR044084">
    <property type="entry name" value="AvModA-like_subst-bd"/>
</dbReference>
<proteinExistence type="inferred from homology"/>
<keyword evidence="3 6" id="KW-0479">Metal-binding</keyword>
<dbReference type="GO" id="GO:0030973">
    <property type="term" value="F:molybdate ion binding"/>
    <property type="evidence" value="ECO:0007669"/>
    <property type="project" value="InterPro"/>
</dbReference>
<dbReference type="Proteomes" id="UP000294593">
    <property type="component" value="Unassembled WGS sequence"/>
</dbReference>
<name>A0A4R6RPC1_9BURK</name>
<protein>
    <submittedName>
        <fullName evidence="7">Molybdate transport system substrate-binding protein</fullName>
    </submittedName>
</protein>
<dbReference type="InterPro" id="IPR050682">
    <property type="entry name" value="ModA/WtpA"/>
</dbReference>
<dbReference type="SUPFAM" id="SSF53850">
    <property type="entry name" value="Periplasmic binding protein-like II"/>
    <property type="match status" value="1"/>
</dbReference>
<evidence type="ECO:0000256" key="6">
    <source>
        <dbReference type="PIRSR" id="PIRSR004846-1"/>
    </source>
</evidence>
<reference evidence="7 8" key="1">
    <citation type="submission" date="2019-03" db="EMBL/GenBank/DDBJ databases">
        <title>Genomic Encyclopedia of Type Strains, Phase IV (KMG-IV): sequencing the most valuable type-strain genomes for metagenomic binning, comparative biology and taxonomic classification.</title>
        <authorList>
            <person name="Goeker M."/>
        </authorList>
    </citation>
    <scope>NUCLEOTIDE SEQUENCE [LARGE SCALE GENOMIC DNA]</scope>
    <source>
        <strain evidence="7 8">DSM 11901</strain>
    </source>
</reference>
<keyword evidence="2 6" id="KW-0500">Molybdenum</keyword>
<evidence type="ECO:0000256" key="2">
    <source>
        <dbReference type="ARBA" id="ARBA00022505"/>
    </source>
</evidence>
<dbReference type="InterPro" id="IPR005950">
    <property type="entry name" value="ModA"/>
</dbReference>
<comment type="caution">
    <text evidence="7">The sequence shown here is derived from an EMBL/GenBank/DDBJ whole genome shotgun (WGS) entry which is preliminary data.</text>
</comment>
<sequence>MSLATLRRQLGDSPARFGALDFFVRFLCAINPAMTQLCPSPCRAPSLRLWSVLGLFTHMVACHVAHAGEVQVAVAANFAAPFQKIAADFAAATGHTAVTVVGATGKFHAQVKAGAPFEVLLAADDETPRKLIGEGFAVKGSAFTYAIGKLVLWSAQPGLVDAQGAVLKKGGFAHLAVANPKLAPYGAAAMATLQALGLADALAPKIVQGENIAQTFQFVSTGNAELGFVALSQVLQVQQLGKPAVGSHWLVPAKHHTPIRQDAVLLSKGAGKPAAQALLAYLRSDAAKAVIQSFGYGF</sequence>
<dbReference type="PIRSF" id="PIRSF004846">
    <property type="entry name" value="ModA"/>
    <property type="match status" value="1"/>
</dbReference>
<evidence type="ECO:0000313" key="8">
    <source>
        <dbReference type="Proteomes" id="UP000294593"/>
    </source>
</evidence>
<dbReference type="FunFam" id="3.40.190.10:FF:000035">
    <property type="entry name" value="Molybdate ABC transporter substrate-binding protein"/>
    <property type="match status" value="1"/>
</dbReference>
<dbReference type="Gene3D" id="3.40.190.10">
    <property type="entry name" value="Periplasmic binding protein-like II"/>
    <property type="match status" value="2"/>
</dbReference>
<dbReference type="GO" id="GO:1901359">
    <property type="term" value="F:tungstate binding"/>
    <property type="evidence" value="ECO:0007669"/>
    <property type="project" value="UniProtKB-ARBA"/>
</dbReference>
<evidence type="ECO:0000256" key="5">
    <source>
        <dbReference type="ARBA" id="ARBA00062515"/>
    </source>
</evidence>
<organism evidence="7 8">
    <name type="scientific">Aquabacterium commune</name>
    <dbReference type="NCBI Taxonomy" id="70586"/>
    <lineage>
        <taxon>Bacteria</taxon>
        <taxon>Pseudomonadati</taxon>
        <taxon>Pseudomonadota</taxon>
        <taxon>Betaproteobacteria</taxon>
        <taxon>Burkholderiales</taxon>
        <taxon>Aquabacterium</taxon>
    </lineage>
</organism>
<evidence type="ECO:0000256" key="1">
    <source>
        <dbReference type="ARBA" id="ARBA00009175"/>
    </source>
</evidence>
<evidence type="ECO:0000256" key="3">
    <source>
        <dbReference type="ARBA" id="ARBA00022723"/>
    </source>
</evidence>
<dbReference type="Pfam" id="PF13531">
    <property type="entry name" value="SBP_bac_11"/>
    <property type="match status" value="1"/>
</dbReference>
<dbReference type="PANTHER" id="PTHR30632">
    <property type="entry name" value="MOLYBDATE-BINDING PERIPLASMIC PROTEIN"/>
    <property type="match status" value="1"/>
</dbReference>
<comment type="similarity">
    <text evidence="1">Belongs to the bacterial solute-binding protein ModA family.</text>
</comment>
<evidence type="ECO:0000313" key="7">
    <source>
        <dbReference type="EMBL" id="TDP88611.1"/>
    </source>
</evidence>